<reference evidence="2" key="1">
    <citation type="journal article" date="2007" name="PLoS ONE">
        <title>The first genome sequence of an elite grapevine cultivar (Pinot noir Vitis vinifera L.): coping with a highly heterozygous genome.</title>
        <authorList>
            <person name="Velasco R."/>
            <person name="Zharkikh A."/>
            <person name="Troggio M."/>
            <person name="Cartwright D.A."/>
            <person name="Cestaro A."/>
            <person name="Pruss D."/>
            <person name="Pindo M."/>
            <person name="FitzGerald L.M."/>
            <person name="Vezzulli S."/>
            <person name="Reid J."/>
            <person name="Malacarne G."/>
            <person name="Iliev D."/>
            <person name="Coppola G."/>
            <person name="Wardell B."/>
            <person name="Micheletti D."/>
            <person name="Macalma T."/>
            <person name="Facci M."/>
            <person name="Mitchell J.T."/>
            <person name="Perazzolli M."/>
            <person name="Eldredge G."/>
            <person name="Gatto P."/>
            <person name="Oyzerski R."/>
            <person name="Moretto M."/>
            <person name="Gutin N."/>
            <person name="Stefanini M."/>
            <person name="Chen Y."/>
            <person name="Segala C."/>
            <person name="Davenport C."/>
            <person name="Dematte L."/>
            <person name="Mraz A."/>
            <person name="Battilana J."/>
            <person name="Stormo K."/>
            <person name="Costa F."/>
            <person name="Tao Q."/>
            <person name="Si-Ammour A."/>
            <person name="Harkins T."/>
            <person name="Lackey A."/>
            <person name="Perbost C."/>
            <person name="Taillon B."/>
            <person name="Stella A."/>
            <person name="Solovyev V."/>
            <person name="Fawcett J.A."/>
            <person name="Sterck L."/>
            <person name="Vandepoele K."/>
            <person name="Grando S.M."/>
            <person name="Toppo S."/>
            <person name="Moser C."/>
            <person name="Lanchbury J."/>
            <person name="Bogden R."/>
            <person name="Skolnick M."/>
            <person name="Sgaramella V."/>
            <person name="Bhatnagar S.K."/>
            <person name="Fontana P."/>
            <person name="Gutin A."/>
            <person name="Van de Peer Y."/>
            <person name="Salamini F."/>
            <person name="Viola R."/>
        </authorList>
    </citation>
    <scope>NUCLEOTIDE SEQUENCE</scope>
</reference>
<sequence length="183" mass="20669">MNGYGEVWGSSAYMVEKETVKSTHSQLNFHHSSHFNISLTTIFLNSLRTHTADGYFVVYNANGDIFRLSKPKRDLCATQIIWRSFVHPQHSRAMICAITTWLSQIGMYNLMYNKLPPPLKISAHFPLTAEPLSPTTLHHYLANNRRCSSIQRPADPHATCQPSIGTSKATYDSALSSQKETRD</sequence>
<accession>A5BMI1</accession>
<gene>
    <name evidence="2" type="ORF">VITISV_026143</name>
</gene>
<feature type="compositionally biased region" description="Polar residues" evidence="1">
    <location>
        <begin position="160"/>
        <end position="183"/>
    </location>
</feature>
<dbReference type="AlphaFoldDB" id="A5BMI1"/>
<name>A5BMI1_VITVI</name>
<organism evidence="2">
    <name type="scientific">Vitis vinifera</name>
    <name type="common">Grape</name>
    <dbReference type="NCBI Taxonomy" id="29760"/>
    <lineage>
        <taxon>Eukaryota</taxon>
        <taxon>Viridiplantae</taxon>
        <taxon>Streptophyta</taxon>
        <taxon>Embryophyta</taxon>
        <taxon>Tracheophyta</taxon>
        <taxon>Spermatophyta</taxon>
        <taxon>Magnoliopsida</taxon>
        <taxon>eudicotyledons</taxon>
        <taxon>Gunneridae</taxon>
        <taxon>Pentapetalae</taxon>
        <taxon>rosids</taxon>
        <taxon>Vitales</taxon>
        <taxon>Vitaceae</taxon>
        <taxon>Viteae</taxon>
        <taxon>Vitis</taxon>
    </lineage>
</organism>
<proteinExistence type="predicted"/>
<protein>
    <submittedName>
        <fullName evidence="2">Uncharacterized protein</fullName>
    </submittedName>
</protein>
<feature type="region of interest" description="Disordered" evidence="1">
    <location>
        <begin position="152"/>
        <end position="183"/>
    </location>
</feature>
<evidence type="ECO:0000313" key="2">
    <source>
        <dbReference type="EMBL" id="CAN63650.1"/>
    </source>
</evidence>
<evidence type="ECO:0000256" key="1">
    <source>
        <dbReference type="SAM" id="MobiDB-lite"/>
    </source>
</evidence>
<dbReference type="EMBL" id="AM464626">
    <property type="protein sequence ID" value="CAN63650.1"/>
    <property type="molecule type" value="Genomic_DNA"/>
</dbReference>